<organism evidence="1 2">
    <name type="scientific">Hyalomma asiaticum</name>
    <name type="common">Tick</name>
    <dbReference type="NCBI Taxonomy" id="266040"/>
    <lineage>
        <taxon>Eukaryota</taxon>
        <taxon>Metazoa</taxon>
        <taxon>Ecdysozoa</taxon>
        <taxon>Arthropoda</taxon>
        <taxon>Chelicerata</taxon>
        <taxon>Arachnida</taxon>
        <taxon>Acari</taxon>
        <taxon>Parasitiformes</taxon>
        <taxon>Ixodida</taxon>
        <taxon>Ixodoidea</taxon>
        <taxon>Ixodidae</taxon>
        <taxon>Hyalomminae</taxon>
        <taxon>Hyalomma</taxon>
    </lineage>
</organism>
<name>A0ACB7TAF0_HYAAI</name>
<gene>
    <name evidence="1" type="ORF">HPB50_016017</name>
</gene>
<evidence type="ECO:0000313" key="1">
    <source>
        <dbReference type="EMBL" id="KAH6943113.1"/>
    </source>
</evidence>
<sequence>MSAHLEATAKRQLRAQFSPSSNYVLVRLQQLVAGTTTFASDAVRVISAPQSEGRKRNDVETVSYDAKNALTSATDAACDMGSTPFHRLGDVSLLNSAMLLANLRCPSLHDSSGRCSHLVTFKLMPGERRTFHERPSSCFRARCGSVLSTGRHCVRAINKRCAASPPAAVSAAKSYSTEVLAQPAPSTEERHYPEKITRIVDDIAKLTLMEVADLNELLKKTLNIQETPMMAGAWAAPAAAAAQEEDEGEKVTKVQTSFTVKLLKFDEAKKIQLIKEMKNLMEGINLVQAKKFVESVPQVVKADLAKDEAEKLKASIEMAGGTCEIV</sequence>
<dbReference type="EMBL" id="CM023490">
    <property type="protein sequence ID" value="KAH6943113.1"/>
    <property type="molecule type" value="Genomic_DNA"/>
</dbReference>
<comment type="caution">
    <text evidence="1">The sequence shown here is derived from an EMBL/GenBank/DDBJ whole genome shotgun (WGS) entry which is preliminary data.</text>
</comment>
<dbReference type="Proteomes" id="UP000821845">
    <property type="component" value="Chromosome 10"/>
</dbReference>
<protein>
    <submittedName>
        <fullName evidence="1">Uncharacterized protein</fullName>
    </submittedName>
</protein>
<evidence type="ECO:0000313" key="2">
    <source>
        <dbReference type="Proteomes" id="UP000821845"/>
    </source>
</evidence>
<accession>A0ACB7TAF0</accession>
<proteinExistence type="predicted"/>
<reference evidence="1" key="1">
    <citation type="submission" date="2020-05" db="EMBL/GenBank/DDBJ databases">
        <title>Large-scale comparative analyses of tick genomes elucidate their genetic diversity and vector capacities.</title>
        <authorList>
            <person name="Jia N."/>
            <person name="Wang J."/>
            <person name="Shi W."/>
            <person name="Du L."/>
            <person name="Sun Y."/>
            <person name="Zhan W."/>
            <person name="Jiang J."/>
            <person name="Wang Q."/>
            <person name="Zhang B."/>
            <person name="Ji P."/>
            <person name="Sakyi L.B."/>
            <person name="Cui X."/>
            <person name="Yuan T."/>
            <person name="Jiang B."/>
            <person name="Yang W."/>
            <person name="Lam T.T.-Y."/>
            <person name="Chang Q."/>
            <person name="Ding S."/>
            <person name="Wang X."/>
            <person name="Zhu J."/>
            <person name="Ruan X."/>
            <person name="Zhao L."/>
            <person name="Wei J."/>
            <person name="Que T."/>
            <person name="Du C."/>
            <person name="Cheng J."/>
            <person name="Dai P."/>
            <person name="Han X."/>
            <person name="Huang E."/>
            <person name="Gao Y."/>
            <person name="Liu J."/>
            <person name="Shao H."/>
            <person name="Ye R."/>
            <person name="Li L."/>
            <person name="Wei W."/>
            <person name="Wang X."/>
            <person name="Wang C."/>
            <person name="Yang T."/>
            <person name="Huo Q."/>
            <person name="Li W."/>
            <person name="Guo W."/>
            <person name="Chen H."/>
            <person name="Zhou L."/>
            <person name="Ni X."/>
            <person name="Tian J."/>
            <person name="Zhou Y."/>
            <person name="Sheng Y."/>
            <person name="Liu T."/>
            <person name="Pan Y."/>
            <person name="Xia L."/>
            <person name="Li J."/>
            <person name="Zhao F."/>
            <person name="Cao W."/>
        </authorList>
    </citation>
    <scope>NUCLEOTIDE SEQUENCE</scope>
    <source>
        <strain evidence="1">Hyas-2018</strain>
    </source>
</reference>
<keyword evidence="2" id="KW-1185">Reference proteome</keyword>